<evidence type="ECO:0000313" key="5">
    <source>
        <dbReference type="EMBL" id="CAB4158769.1"/>
    </source>
</evidence>
<dbReference type="Gene3D" id="3.30.2400.10">
    <property type="entry name" value="Major capsid protein gp5"/>
    <property type="match status" value="1"/>
</dbReference>
<dbReference type="EMBL" id="LR796680">
    <property type="protein sequence ID" value="CAB4158769.1"/>
    <property type="molecule type" value="Genomic_DNA"/>
</dbReference>
<reference evidence="5" key="1">
    <citation type="submission" date="2020-04" db="EMBL/GenBank/DDBJ databases">
        <authorList>
            <person name="Chiriac C."/>
            <person name="Salcher M."/>
            <person name="Ghai R."/>
            <person name="Kavagutti S V."/>
        </authorList>
    </citation>
    <scope>NUCLEOTIDE SEQUENCE</scope>
</reference>
<organism evidence="5">
    <name type="scientific">uncultured Caudovirales phage</name>
    <dbReference type="NCBI Taxonomy" id="2100421"/>
    <lineage>
        <taxon>Viruses</taxon>
        <taxon>Duplodnaviria</taxon>
        <taxon>Heunggongvirae</taxon>
        <taxon>Uroviricota</taxon>
        <taxon>Caudoviricetes</taxon>
        <taxon>Peduoviridae</taxon>
        <taxon>Maltschvirus</taxon>
        <taxon>Maltschvirus maltsch</taxon>
    </lineage>
</organism>
<gene>
    <name evidence="5" type="ORF">UFOVP701_25</name>
</gene>
<dbReference type="SUPFAM" id="SSF56563">
    <property type="entry name" value="Major capsid protein gp5"/>
    <property type="match status" value="1"/>
</dbReference>
<dbReference type="Gene3D" id="3.30.2320.10">
    <property type="entry name" value="hypothetical protein PF0899 domain"/>
    <property type="match status" value="1"/>
</dbReference>
<dbReference type="InterPro" id="IPR054612">
    <property type="entry name" value="Phage_capsid-like_C"/>
</dbReference>
<dbReference type="Pfam" id="PF05065">
    <property type="entry name" value="Phage_capsid"/>
    <property type="match status" value="1"/>
</dbReference>
<proteinExistence type="predicted"/>
<comment type="subcellular location">
    <subcellularLocation>
        <location evidence="1">Virion</location>
    </subcellularLocation>
</comment>
<dbReference type="NCBIfam" id="TIGR01554">
    <property type="entry name" value="major_cap_HK97"/>
    <property type="match status" value="1"/>
</dbReference>
<evidence type="ECO:0000256" key="1">
    <source>
        <dbReference type="ARBA" id="ARBA00004328"/>
    </source>
</evidence>
<feature type="coiled-coil region" evidence="3">
    <location>
        <begin position="35"/>
        <end position="62"/>
    </location>
</feature>
<sequence length="452" mass="48500">MSNTFLTSLQEKRESKTSLISATLDRAAEEARDLSEVELANVEALNLEIKKLDERIEQMSDIEIRNQKAADLAAKVDANIEPKKEARAGGFIVTSEQLTYSERSSNDFLTDALKAQFKTDGEASARIARHQQEMAIEKRAVGTSNFAGLVVPQYLVDLYAPLARAGRPFADAARKHQLPTQGMSVVISKINTGTTTAYQTSQNTAAVSQDIADNTLTVNVNTIAGQQSVSKQALLRGYNIEGIVLGDLIRDYHTKLDNSLLNGSGSNGQPLGLLNMTTGVLVTYTATTGTVAGLYPKIADAIQQIQSNIYVNPNAVIMHPRRLGFLLAGVDGQNRPLIVPQAYNPMNAMGTGNGTPSYGNSGYSILGLPIIVDANISTAQGASTNQDTIFVVDLNEAHLWEEAAAPTYVTFEEPSGKVAINIVLFGMSAFTAERYPKAIAQINGTGLATPSF</sequence>
<keyword evidence="2" id="KW-0946">Virion</keyword>
<accession>A0A6J5NHK9</accession>
<keyword evidence="3" id="KW-0175">Coiled coil</keyword>
<evidence type="ECO:0000256" key="2">
    <source>
        <dbReference type="ARBA" id="ARBA00022844"/>
    </source>
</evidence>
<evidence type="ECO:0000256" key="3">
    <source>
        <dbReference type="SAM" id="Coils"/>
    </source>
</evidence>
<evidence type="ECO:0000259" key="4">
    <source>
        <dbReference type="Pfam" id="PF05065"/>
    </source>
</evidence>
<name>A0A6J5NHK9_9CAUD</name>
<protein>
    <submittedName>
        <fullName evidence="5">Major_cap_HK97, phage major capsid protein, HK97 family</fullName>
    </submittedName>
</protein>
<feature type="domain" description="Phage capsid-like C-terminal" evidence="4">
    <location>
        <begin position="148"/>
        <end position="405"/>
    </location>
</feature>
<dbReference type="GO" id="GO:0044423">
    <property type="term" value="C:virion component"/>
    <property type="evidence" value="ECO:0007669"/>
    <property type="project" value="UniProtKB-KW"/>
</dbReference>
<dbReference type="InterPro" id="IPR024455">
    <property type="entry name" value="Phage_capsid"/>
</dbReference>